<dbReference type="InterPro" id="IPR002470">
    <property type="entry name" value="Peptidase_S9A"/>
</dbReference>
<protein>
    <recommendedName>
        <fullName evidence="6">Prolyl endopeptidase</fullName>
        <ecNumber evidence="6">3.4.21.-</ecNumber>
    </recommendedName>
</protein>
<evidence type="ECO:0000256" key="1">
    <source>
        <dbReference type="ARBA" id="ARBA00005228"/>
    </source>
</evidence>
<evidence type="ECO:0000256" key="3">
    <source>
        <dbReference type="ARBA" id="ARBA00022801"/>
    </source>
</evidence>
<dbReference type="Gene3D" id="2.130.10.120">
    <property type="entry name" value="Prolyl oligopeptidase, N-terminal domain"/>
    <property type="match status" value="1"/>
</dbReference>
<proteinExistence type="inferred from homology"/>
<dbReference type="GO" id="GO:0006508">
    <property type="term" value="P:proteolysis"/>
    <property type="evidence" value="ECO:0007669"/>
    <property type="project" value="UniProtKB-KW"/>
</dbReference>
<evidence type="ECO:0000313" key="9">
    <source>
        <dbReference type="EMBL" id="CAD8609209.1"/>
    </source>
</evidence>
<feature type="domain" description="Peptidase S9A N-terminal" evidence="8">
    <location>
        <begin position="62"/>
        <end position="486"/>
    </location>
</feature>
<evidence type="ECO:0000259" key="8">
    <source>
        <dbReference type="Pfam" id="PF02897"/>
    </source>
</evidence>
<evidence type="ECO:0000256" key="6">
    <source>
        <dbReference type="RuleBase" id="RU368024"/>
    </source>
</evidence>
<gene>
    <name evidence="9" type="ORF">CPEL01642_LOCUS12587</name>
</gene>
<keyword evidence="3 6" id="KW-0378">Hydrolase</keyword>
<reference evidence="9" key="1">
    <citation type="submission" date="2021-01" db="EMBL/GenBank/DDBJ databases">
        <authorList>
            <person name="Corre E."/>
            <person name="Pelletier E."/>
            <person name="Niang G."/>
            <person name="Scheremetjew M."/>
            <person name="Finn R."/>
            <person name="Kale V."/>
            <person name="Holt S."/>
            <person name="Cochrane G."/>
            <person name="Meng A."/>
            <person name="Brown T."/>
            <person name="Cohen L."/>
        </authorList>
    </citation>
    <scope>NUCLEOTIDE SEQUENCE</scope>
    <source>
        <strain evidence="9">PLY182g</strain>
    </source>
</reference>
<dbReference type="EC" id="3.4.21.-" evidence="6"/>
<evidence type="ECO:0000256" key="4">
    <source>
        <dbReference type="ARBA" id="ARBA00022825"/>
    </source>
</evidence>
<sequence>MFGSFRHTSRLVAGGCAVVATATAFSDKRFASSLASALPSPPIARRSPHTVYFGKNLEDLSEDRGTAPMDPPIEMIDDLFWLRDDERKNPEILELLHAENTYTDARCAHLAQFREALYTEMLSHVQEDDDGHPAPRADGYEYWHRTVKGQSFKQYLRRKIGAAAEAAQVYLDVNTVPSLPFFSSNSAWDAKQCDVQSIRPSPSGEVLAYCVDGSGYETYDVRLKELSSGRELDESITSMAGDIAWAGDCTLFYTRHNKAHRPHQVWRHALGTEQDADVLVFEDADELFWVGVSTTRDGSLVLIESESKETMEAHIVPTDSPTTAPKVVRPREFGVKYDLDSHAPSRTLFLTSNVDGKRNRELFTASLDTPSQWSPLLSSGSQVLAHSADRSLEYAYAFKDFLAVSGRAEGFQKLWIVKLGEDGRATSTAQPMVFDEEACSLSGIASANQLFDPNAKLRLSYESMTTPVSLLEYDVAAATYSLLKQQPVPNYDKSKYTSKRYVVTARDGEKVPVTLLWRPDALSSPMGDGPNPLHLYGYGSYGICFDPSFSHTVLPLVDRGCVYAIAHVRGGGEMGHHRWYELAGKYLHKRNTFTDFVDCAKALVADGVAEAGCLTCEGRSAGGLLMGAVVNDAPELFTAAVAGVPFVDLMVTMCDPTIPLTCEEWEEWGNPNEAKYHDYMMSYSPIQNVRAGVTYPSLLLVSGLNDPRVAYWEPTKWAQVLRAKIANGEDVLLKMDMAAGHFSASDRYKKLRERAFEWAWLLEQLGKAK</sequence>
<organism evidence="9">
    <name type="scientific">Coccolithus braarudii</name>
    <dbReference type="NCBI Taxonomy" id="221442"/>
    <lineage>
        <taxon>Eukaryota</taxon>
        <taxon>Haptista</taxon>
        <taxon>Haptophyta</taxon>
        <taxon>Prymnesiophyceae</taxon>
        <taxon>Coccolithales</taxon>
        <taxon>Coccolithaceae</taxon>
        <taxon>Coccolithus</taxon>
    </lineage>
</organism>
<dbReference type="PRINTS" id="PR00862">
    <property type="entry name" value="PROLIGOPTASE"/>
</dbReference>
<dbReference type="Pfam" id="PF02897">
    <property type="entry name" value="Peptidase_S9_N"/>
    <property type="match status" value="1"/>
</dbReference>
<dbReference type="InterPro" id="IPR023302">
    <property type="entry name" value="Pept_S9A_N"/>
</dbReference>
<comment type="similarity">
    <text evidence="1 6">Belongs to the peptidase S9A family.</text>
</comment>
<name>A0A7S0Q3P3_9EUKA</name>
<dbReference type="SUPFAM" id="SSF53474">
    <property type="entry name" value="alpha/beta-Hydrolases"/>
    <property type="match status" value="1"/>
</dbReference>
<dbReference type="SUPFAM" id="SSF50993">
    <property type="entry name" value="Peptidase/esterase 'gauge' domain"/>
    <property type="match status" value="1"/>
</dbReference>
<evidence type="ECO:0000256" key="2">
    <source>
        <dbReference type="ARBA" id="ARBA00022670"/>
    </source>
</evidence>
<dbReference type="Gene3D" id="3.40.50.1820">
    <property type="entry name" value="alpha/beta hydrolase"/>
    <property type="match status" value="1"/>
</dbReference>
<accession>A0A7S0Q3P3</accession>
<dbReference type="Pfam" id="PF00326">
    <property type="entry name" value="Peptidase_S9"/>
    <property type="match status" value="1"/>
</dbReference>
<dbReference type="PANTHER" id="PTHR11757:SF19">
    <property type="entry name" value="PROLYL ENDOPEPTIDASE-LIKE"/>
    <property type="match status" value="1"/>
</dbReference>
<keyword evidence="4 6" id="KW-0720">Serine protease</keyword>
<feature type="domain" description="Peptidase S9 prolyl oligopeptidase catalytic" evidence="7">
    <location>
        <begin position="547"/>
        <end position="767"/>
    </location>
</feature>
<evidence type="ECO:0000259" key="7">
    <source>
        <dbReference type="Pfam" id="PF00326"/>
    </source>
</evidence>
<dbReference type="InterPro" id="IPR051543">
    <property type="entry name" value="Serine_Peptidase_S9A"/>
</dbReference>
<dbReference type="InterPro" id="IPR001375">
    <property type="entry name" value="Peptidase_S9_cat"/>
</dbReference>
<evidence type="ECO:0000256" key="5">
    <source>
        <dbReference type="ARBA" id="ARBA00045448"/>
    </source>
</evidence>
<comment type="function">
    <text evidence="5">Serine peptidase whose precise substrate specificity remains unclear. Does not cleave peptides after a arginine or lysine residue. Regulates trans-Golgi network morphology and sorting by regulating the membrane binding of the AP-1 complex. May play a role in the regulation of synaptic vesicle exocytosis.</text>
</comment>
<keyword evidence="2 6" id="KW-0645">Protease</keyword>
<dbReference type="AlphaFoldDB" id="A0A7S0Q3P3"/>
<dbReference type="EMBL" id="HBEY01026602">
    <property type="protein sequence ID" value="CAD8609209.1"/>
    <property type="molecule type" value="Transcribed_RNA"/>
</dbReference>
<dbReference type="InterPro" id="IPR029058">
    <property type="entry name" value="AB_hydrolase_fold"/>
</dbReference>
<dbReference type="PANTHER" id="PTHR11757">
    <property type="entry name" value="PROTEASE FAMILY S9A OLIGOPEPTIDASE"/>
    <property type="match status" value="1"/>
</dbReference>
<dbReference type="GO" id="GO:0004252">
    <property type="term" value="F:serine-type endopeptidase activity"/>
    <property type="evidence" value="ECO:0007669"/>
    <property type="project" value="UniProtKB-UniRule"/>
</dbReference>